<accession>A0A246BA58</accession>
<proteinExistence type="predicted"/>
<organism evidence="1 2">
    <name type="scientific">Kaistella haifensis DSM 19056</name>
    <dbReference type="NCBI Taxonomy" id="1450526"/>
    <lineage>
        <taxon>Bacteria</taxon>
        <taxon>Pseudomonadati</taxon>
        <taxon>Bacteroidota</taxon>
        <taxon>Flavobacteriia</taxon>
        <taxon>Flavobacteriales</taxon>
        <taxon>Weeksellaceae</taxon>
        <taxon>Chryseobacterium group</taxon>
        <taxon>Kaistella</taxon>
    </lineage>
</organism>
<gene>
    <name evidence="1" type="ORF">AP75_05965</name>
</gene>
<keyword evidence="2" id="KW-1185">Reference proteome</keyword>
<dbReference type="EMBL" id="JASZ02000009">
    <property type="protein sequence ID" value="OWK98531.1"/>
    <property type="molecule type" value="Genomic_DNA"/>
</dbReference>
<dbReference type="AlphaFoldDB" id="A0A246BA58"/>
<name>A0A246BA58_9FLAO</name>
<evidence type="ECO:0000313" key="2">
    <source>
        <dbReference type="Proteomes" id="UP000197587"/>
    </source>
</evidence>
<reference evidence="1 2" key="1">
    <citation type="submission" date="2017-05" db="EMBL/GenBank/DDBJ databases">
        <title>Genome of Chryseobacterium haifense.</title>
        <authorList>
            <person name="Newman J.D."/>
        </authorList>
    </citation>
    <scope>NUCLEOTIDE SEQUENCE [LARGE SCALE GENOMIC DNA]</scope>
    <source>
        <strain evidence="1 2">DSM 19056</strain>
    </source>
</reference>
<dbReference type="RefSeq" id="WP_088263850.1">
    <property type="nucleotide sequence ID" value="NZ_JASZ02000009.1"/>
</dbReference>
<dbReference type="Proteomes" id="UP000197587">
    <property type="component" value="Unassembled WGS sequence"/>
</dbReference>
<comment type="caution">
    <text evidence="1">The sequence shown here is derived from an EMBL/GenBank/DDBJ whole genome shotgun (WGS) entry which is preliminary data.</text>
</comment>
<evidence type="ECO:0000313" key="1">
    <source>
        <dbReference type="EMBL" id="OWK98531.1"/>
    </source>
</evidence>
<sequence>MDTIRLNIQMEKADVSLLKKILQNIKGVIKVEEEKDQILEHLMHLKNTADSTNTVSLEQFNQDFDQHLCELYSENKPYSR</sequence>
<protein>
    <submittedName>
        <fullName evidence="1">Uncharacterized protein</fullName>
    </submittedName>
</protein>